<protein>
    <submittedName>
        <fullName evidence="3">Amidase</fullName>
    </submittedName>
</protein>
<name>A0A3B7LYF8_9GAMM</name>
<comment type="similarity">
    <text evidence="1">Belongs to the amidase family.</text>
</comment>
<dbReference type="RefSeq" id="WP_087513999.1">
    <property type="nucleotide sequence ID" value="NZ_CP032134.1"/>
</dbReference>
<evidence type="ECO:0000313" key="4">
    <source>
        <dbReference type="Proteomes" id="UP000263753"/>
    </source>
</evidence>
<evidence type="ECO:0000256" key="1">
    <source>
        <dbReference type="ARBA" id="ARBA00009199"/>
    </source>
</evidence>
<reference evidence="4" key="1">
    <citation type="submission" date="2018-09" db="EMBL/GenBank/DDBJ databases">
        <title>The complete genome of Acinetobacter sp. strain WCHAc010005.</title>
        <authorList>
            <person name="Hu Y."/>
            <person name="Long H."/>
            <person name="Feng Y."/>
            <person name="Zong Z."/>
        </authorList>
    </citation>
    <scope>NUCLEOTIDE SEQUENCE [LARGE SCALE GENOMIC DNA]</scope>
    <source>
        <strain evidence="4">WCHAc010005</strain>
    </source>
</reference>
<dbReference type="PANTHER" id="PTHR11895">
    <property type="entry name" value="TRANSAMIDASE"/>
    <property type="match status" value="1"/>
</dbReference>
<dbReference type="PROSITE" id="PS00571">
    <property type="entry name" value="AMIDASES"/>
    <property type="match status" value="1"/>
</dbReference>
<sequence>MKLSEYLSYDGLGLAQLIARKEVTSSELLQLALQRANQVNPTLNAITIPMHEYAQNRSQQELSGAFAGVPFLVKDLFQEFAGVPSTFGCSFFKNINFHAEQYSEIVKRWENAGVVTLGRTNTPEFGIKGITEPEAWGSCKNPWNIKHNSGGSSGGSASAVAAGIVPVAGAGDGGGSIRIPASYCGLFGLKPSRGRTPWGPSMSEAMHGAAVQHVLSRTVRDSAAMLDAAQGPENASLFKIEKPVMPYLDILDKPLKPLKIAFSTVSPIGTKVSADAIAAVQHTARLLESLGHTVVEDQPKMDGMQLAKDFITTWFSHFSFTMREIIQKHGAKPSDFELDSQALAAFGAKTSALDYIHNLENWGKYTAQMNDFFQSYDLFLTPSTATTAPENGQIQTPGWQKTILKGLLRLDKAHLLAQGKMVDQIVTENLKWVPFTQLANITGLPAMSVPLYWNKANMPLGSQFIAPFAREDVLLQLASQLERVQPWFYRYKEIKL</sequence>
<dbReference type="SUPFAM" id="SSF75304">
    <property type="entry name" value="Amidase signature (AS) enzymes"/>
    <property type="match status" value="1"/>
</dbReference>
<proteinExistence type="inferred from homology"/>
<dbReference type="KEGG" id="achi:CDG60_08865"/>
<dbReference type="EMBL" id="CP032134">
    <property type="protein sequence ID" value="AXY56667.1"/>
    <property type="molecule type" value="Genomic_DNA"/>
</dbReference>
<dbReference type="InterPro" id="IPR000120">
    <property type="entry name" value="Amidase"/>
</dbReference>
<gene>
    <name evidence="3" type="ORF">CDG60_08865</name>
</gene>
<feature type="domain" description="Amidase" evidence="2">
    <location>
        <begin position="27"/>
        <end position="475"/>
    </location>
</feature>
<dbReference type="Pfam" id="PF01425">
    <property type="entry name" value="Amidase"/>
    <property type="match status" value="1"/>
</dbReference>
<dbReference type="GO" id="GO:0003824">
    <property type="term" value="F:catalytic activity"/>
    <property type="evidence" value="ECO:0007669"/>
    <property type="project" value="InterPro"/>
</dbReference>
<evidence type="ECO:0000313" key="3">
    <source>
        <dbReference type="EMBL" id="AXY56667.1"/>
    </source>
</evidence>
<dbReference type="AlphaFoldDB" id="A0A3B7LYF8"/>
<dbReference type="InterPro" id="IPR023631">
    <property type="entry name" value="Amidase_dom"/>
</dbReference>
<organism evidence="3 4">
    <name type="scientific">Acinetobacter chinensis</name>
    <dbReference type="NCBI Taxonomy" id="2004650"/>
    <lineage>
        <taxon>Bacteria</taxon>
        <taxon>Pseudomonadati</taxon>
        <taxon>Pseudomonadota</taxon>
        <taxon>Gammaproteobacteria</taxon>
        <taxon>Moraxellales</taxon>
        <taxon>Moraxellaceae</taxon>
        <taxon>Acinetobacter</taxon>
    </lineage>
</organism>
<dbReference type="PANTHER" id="PTHR11895:SF7">
    <property type="entry name" value="GLUTAMYL-TRNA(GLN) AMIDOTRANSFERASE SUBUNIT A, MITOCHONDRIAL"/>
    <property type="match status" value="1"/>
</dbReference>
<dbReference type="InterPro" id="IPR020556">
    <property type="entry name" value="Amidase_CS"/>
</dbReference>
<dbReference type="Proteomes" id="UP000263753">
    <property type="component" value="Chromosome"/>
</dbReference>
<dbReference type="Gene3D" id="3.90.1300.10">
    <property type="entry name" value="Amidase signature (AS) domain"/>
    <property type="match status" value="1"/>
</dbReference>
<dbReference type="InterPro" id="IPR036928">
    <property type="entry name" value="AS_sf"/>
</dbReference>
<evidence type="ECO:0000259" key="2">
    <source>
        <dbReference type="Pfam" id="PF01425"/>
    </source>
</evidence>
<accession>A0A3B7LYF8</accession>